<dbReference type="InterPro" id="IPR013830">
    <property type="entry name" value="SGNH_hydro"/>
</dbReference>
<evidence type="ECO:0000259" key="1">
    <source>
        <dbReference type="Pfam" id="PF13472"/>
    </source>
</evidence>
<dbReference type="InterPro" id="IPR051532">
    <property type="entry name" value="Ester_Hydrolysis_Enzymes"/>
</dbReference>
<dbReference type="InterPro" id="IPR036514">
    <property type="entry name" value="SGNH_hydro_sf"/>
</dbReference>
<keyword evidence="3" id="KW-1185">Reference proteome</keyword>
<evidence type="ECO:0000313" key="3">
    <source>
        <dbReference type="Proteomes" id="UP000191680"/>
    </source>
</evidence>
<feature type="domain" description="SGNH hydrolase-type esterase" evidence="1">
    <location>
        <begin position="66"/>
        <end position="230"/>
    </location>
</feature>
<name>A0A1V6LSP1_9FLAO</name>
<dbReference type="OrthoDB" id="9786188at2"/>
<dbReference type="GO" id="GO:0004622">
    <property type="term" value="F:phosphatidylcholine lysophospholipase activity"/>
    <property type="evidence" value="ECO:0007669"/>
    <property type="project" value="TreeGrafter"/>
</dbReference>
<dbReference type="PROSITE" id="PS01098">
    <property type="entry name" value="LIPASE_GDSL_SER"/>
    <property type="match status" value="1"/>
</dbReference>
<gene>
    <name evidence="2" type="ORF">BUL40_04970</name>
</gene>
<reference evidence="2 3" key="1">
    <citation type="submission" date="2016-12" db="EMBL/GenBank/DDBJ databases">
        <authorList>
            <person name="Song W.-J."/>
            <person name="Kurnit D.M."/>
        </authorList>
    </citation>
    <scope>NUCLEOTIDE SEQUENCE [LARGE SCALE GENOMIC DNA]</scope>
    <source>
        <strain evidence="2 3">HSG9</strain>
    </source>
</reference>
<dbReference type="Proteomes" id="UP000191680">
    <property type="component" value="Unassembled WGS sequence"/>
</dbReference>
<dbReference type="PANTHER" id="PTHR30383:SF5">
    <property type="entry name" value="SGNH HYDROLASE-TYPE ESTERASE DOMAIN-CONTAINING PROTEIN"/>
    <property type="match status" value="1"/>
</dbReference>
<dbReference type="GO" id="GO:0006629">
    <property type="term" value="P:lipid metabolic process"/>
    <property type="evidence" value="ECO:0007669"/>
    <property type="project" value="InterPro"/>
</dbReference>
<dbReference type="RefSeq" id="WP_080318322.1">
    <property type="nucleotide sequence ID" value="NZ_MTBC01000003.1"/>
</dbReference>
<organism evidence="2 3">
    <name type="scientific">Croceivirga radicis</name>
    <dbReference type="NCBI Taxonomy" id="1929488"/>
    <lineage>
        <taxon>Bacteria</taxon>
        <taxon>Pseudomonadati</taxon>
        <taxon>Bacteroidota</taxon>
        <taxon>Flavobacteriia</taxon>
        <taxon>Flavobacteriales</taxon>
        <taxon>Flavobacteriaceae</taxon>
        <taxon>Croceivirga</taxon>
    </lineage>
</organism>
<sequence>MSKTKQSYTDTPLQTNPNFLKFCYLLAVLLLFSCKEAPKGEKREVAEPKEVTEETVATTNNKVILFFGDSLTAGYGLDDTKDAYPGVIQTKIDSLGYPYEVVNAGLSGETTAGGLGRINWILAQDISVFVLELGANDGLRGTALSETKSNLQGIIDAVRKKDANIPIILTGMQLPPNMGKDYTTKFSQLFKDLAEKNDLVLVPFLLENVGGVAQLNQADGIHPTAAGHQILANNVWLYLKPILEQ</sequence>
<comment type="caution">
    <text evidence="2">The sequence shown here is derived from an EMBL/GenBank/DDBJ whole genome shotgun (WGS) entry which is preliminary data.</text>
</comment>
<proteinExistence type="predicted"/>
<dbReference type="AlphaFoldDB" id="A0A1V6LSP1"/>
<dbReference type="Gene3D" id="3.40.50.1110">
    <property type="entry name" value="SGNH hydrolase"/>
    <property type="match status" value="1"/>
</dbReference>
<dbReference type="CDD" id="cd01822">
    <property type="entry name" value="Lysophospholipase_L1_like"/>
    <property type="match status" value="1"/>
</dbReference>
<dbReference type="SUPFAM" id="SSF52266">
    <property type="entry name" value="SGNH hydrolase"/>
    <property type="match status" value="1"/>
</dbReference>
<dbReference type="PANTHER" id="PTHR30383">
    <property type="entry name" value="THIOESTERASE 1/PROTEASE 1/LYSOPHOSPHOLIPASE L1"/>
    <property type="match status" value="1"/>
</dbReference>
<evidence type="ECO:0000313" key="2">
    <source>
        <dbReference type="EMBL" id="OQD43194.1"/>
    </source>
</evidence>
<dbReference type="InterPro" id="IPR008265">
    <property type="entry name" value="Lipase_GDSL_AS"/>
</dbReference>
<protein>
    <submittedName>
        <fullName evidence="2">Arylesterase</fullName>
    </submittedName>
</protein>
<dbReference type="PROSITE" id="PS51257">
    <property type="entry name" value="PROKAR_LIPOPROTEIN"/>
    <property type="match status" value="1"/>
</dbReference>
<accession>A0A1V6LSP1</accession>
<dbReference type="EMBL" id="MTBC01000003">
    <property type="protein sequence ID" value="OQD43194.1"/>
    <property type="molecule type" value="Genomic_DNA"/>
</dbReference>
<dbReference type="Pfam" id="PF13472">
    <property type="entry name" value="Lipase_GDSL_2"/>
    <property type="match status" value="1"/>
</dbReference>